<evidence type="ECO:0000256" key="1">
    <source>
        <dbReference type="ARBA" id="ARBA00004141"/>
    </source>
</evidence>
<gene>
    <name evidence="7" type="ORF">SAMN04488025_1258</name>
</gene>
<dbReference type="RefSeq" id="WP_092039660.1">
    <property type="nucleotide sequence ID" value="NZ_FOOK01000025.1"/>
</dbReference>
<dbReference type="PANTHER" id="PTHR34857:SF2">
    <property type="entry name" value="SLL0384 PROTEIN"/>
    <property type="match status" value="1"/>
</dbReference>
<feature type="transmembrane region" description="Helical" evidence="6">
    <location>
        <begin position="65"/>
        <end position="84"/>
    </location>
</feature>
<keyword evidence="4 6" id="KW-1133">Transmembrane helix</keyword>
<evidence type="ECO:0000256" key="5">
    <source>
        <dbReference type="ARBA" id="ARBA00023136"/>
    </source>
</evidence>
<keyword evidence="5 6" id="KW-0472">Membrane</keyword>
<reference evidence="7 8" key="1">
    <citation type="submission" date="2016-10" db="EMBL/GenBank/DDBJ databases">
        <authorList>
            <person name="de Groot N.N."/>
        </authorList>
    </citation>
    <scope>NUCLEOTIDE SEQUENCE [LARGE SCALE GENOMIC DNA]</scope>
    <source>
        <strain evidence="7 8">DSM 44945</strain>
    </source>
</reference>
<dbReference type="AlphaFoldDB" id="A0A1I2QNT6"/>
<keyword evidence="2" id="KW-1003">Cell membrane</keyword>
<accession>A0A1I2QNT6</accession>
<proteinExistence type="predicted"/>
<evidence type="ECO:0000313" key="8">
    <source>
        <dbReference type="Proteomes" id="UP000198661"/>
    </source>
</evidence>
<feature type="transmembrane region" description="Helical" evidence="6">
    <location>
        <begin position="23"/>
        <end position="53"/>
    </location>
</feature>
<dbReference type="InterPro" id="IPR003339">
    <property type="entry name" value="ABC/ECF_trnsptr_transmembrane"/>
</dbReference>
<feature type="transmembrane region" description="Helical" evidence="6">
    <location>
        <begin position="104"/>
        <end position="126"/>
    </location>
</feature>
<dbReference type="OrthoDB" id="166227at2"/>
<name>A0A1I2QNT6_9BACL</name>
<dbReference type="PANTHER" id="PTHR34857">
    <property type="entry name" value="SLL0384 PROTEIN"/>
    <property type="match status" value="1"/>
</dbReference>
<evidence type="ECO:0000256" key="6">
    <source>
        <dbReference type="SAM" id="Phobius"/>
    </source>
</evidence>
<comment type="subcellular location">
    <subcellularLocation>
        <location evidence="1">Membrane</location>
        <topology evidence="1">Multi-pass membrane protein</topology>
    </subcellularLocation>
</comment>
<evidence type="ECO:0000313" key="7">
    <source>
        <dbReference type="EMBL" id="SFG29640.1"/>
    </source>
</evidence>
<keyword evidence="3 6" id="KW-0812">Transmembrane</keyword>
<organism evidence="7 8">
    <name type="scientific">Planifilum fulgidum</name>
    <dbReference type="NCBI Taxonomy" id="201973"/>
    <lineage>
        <taxon>Bacteria</taxon>
        <taxon>Bacillati</taxon>
        <taxon>Bacillota</taxon>
        <taxon>Bacilli</taxon>
        <taxon>Bacillales</taxon>
        <taxon>Thermoactinomycetaceae</taxon>
        <taxon>Planifilum</taxon>
    </lineage>
</organism>
<dbReference type="EMBL" id="FOOK01000025">
    <property type="protein sequence ID" value="SFG29640.1"/>
    <property type="molecule type" value="Genomic_DNA"/>
</dbReference>
<sequence>MKTFSLYVEKDSLIHRIDPINKILYVLTAVSVPLILPSMAVSFLWMLTSLALLAAAKVIRQSLPVFAFVSLVLGTVVLIQGWFYPGNQTPLFGREPFVFYVEGLMNALRIVVRVITIVAAFLLLVLTTRPADLVEELVRRGLSPRLGYVLASIFQILPQMIKTTRTIMDAQRSRGLETEGNLWVRVKAFLPLIGPVVMSSLIHAKERALALEVRGIHFEGKRTWLREKRKYPHSRAIGACLLLVLALSVVWRILG</sequence>
<feature type="transmembrane region" description="Helical" evidence="6">
    <location>
        <begin position="236"/>
        <end position="254"/>
    </location>
</feature>
<keyword evidence="8" id="KW-1185">Reference proteome</keyword>
<dbReference type="Proteomes" id="UP000198661">
    <property type="component" value="Unassembled WGS sequence"/>
</dbReference>
<protein>
    <submittedName>
        <fullName evidence="7">Energy-coupling factor transport system permease protein</fullName>
    </submittedName>
</protein>
<evidence type="ECO:0000256" key="3">
    <source>
        <dbReference type="ARBA" id="ARBA00022692"/>
    </source>
</evidence>
<evidence type="ECO:0000256" key="4">
    <source>
        <dbReference type="ARBA" id="ARBA00022989"/>
    </source>
</evidence>
<dbReference type="InterPro" id="IPR051611">
    <property type="entry name" value="ECF_transporter_component"/>
</dbReference>
<dbReference type="GO" id="GO:0005886">
    <property type="term" value="C:plasma membrane"/>
    <property type="evidence" value="ECO:0007669"/>
    <property type="project" value="UniProtKB-ARBA"/>
</dbReference>
<dbReference type="Pfam" id="PF02361">
    <property type="entry name" value="CbiQ"/>
    <property type="match status" value="1"/>
</dbReference>
<evidence type="ECO:0000256" key="2">
    <source>
        <dbReference type="ARBA" id="ARBA00022475"/>
    </source>
</evidence>
<dbReference type="STRING" id="201973.SAMN04488025_1258"/>
<dbReference type="CDD" id="cd16914">
    <property type="entry name" value="EcfT"/>
    <property type="match status" value="1"/>
</dbReference>